<keyword evidence="2" id="KW-0678">Repressor</keyword>
<keyword evidence="10" id="KW-1185">Reference proteome</keyword>
<evidence type="ECO:0000256" key="7">
    <source>
        <dbReference type="SAM" id="Coils"/>
    </source>
</evidence>
<feature type="compositionally biased region" description="Acidic residues" evidence="8">
    <location>
        <begin position="125"/>
        <end position="160"/>
    </location>
</feature>
<feature type="region of interest" description="Disordered" evidence="8">
    <location>
        <begin position="105"/>
        <end position="161"/>
    </location>
</feature>
<dbReference type="AlphaFoldDB" id="A0ABD1KIG4"/>
<feature type="compositionally biased region" description="Basic and acidic residues" evidence="8">
    <location>
        <begin position="113"/>
        <end position="124"/>
    </location>
</feature>
<dbReference type="PANTHER" id="PTHR21964">
    <property type="entry name" value="BREAST CANCER METASTASIS-SUPPRESSOR 1"/>
    <property type="match status" value="1"/>
</dbReference>
<accession>A0ABD1KIG4</accession>
<dbReference type="Proteomes" id="UP001591681">
    <property type="component" value="Unassembled WGS sequence"/>
</dbReference>
<evidence type="ECO:0008006" key="11">
    <source>
        <dbReference type="Google" id="ProtNLM"/>
    </source>
</evidence>
<evidence type="ECO:0000256" key="8">
    <source>
        <dbReference type="SAM" id="MobiDB-lite"/>
    </source>
</evidence>
<dbReference type="GO" id="GO:0010468">
    <property type="term" value="P:regulation of gene expression"/>
    <property type="evidence" value="ECO:0007669"/>
    <property type="project" value="UniProtKB-ARBA"/>
</dbReference>
<organism evidence="9 10">
    <name type="scientific">Coilia grayii</name>
    <name type="common">Gray's grenadier anchovy</name>
    <dbReference type="NCBI Taxonomy" id="363190"/>
    <lineage>
        <taxon>Eukaryota</taxon>
        <taxon>Metazoa</taxon>
        <taxon>Chordata</taxon>
        <taxon>Craniata</taxon>
        <taxon>Vertebrata</taxon>
        <taxon>Euteleostomi</taxon>
        <taxon>Actinopterygii</taxon>
        <taxon>Neopterygii</taxon>
        <taxon>Teleostei</taxon>
        <taxon>Clupei</taxon>
        <taxon>Clupeiformes</taxon>
        <taxon>Clupeoidei</taxon>
        <taxon>Engraulidae</taxon>
        <taxon>Coilinae</taxon>
        <taxon>Coilia</taxon>
    </lineage>
</organism>
<proteinExistence type="inferred from homology"/>
<comment type="caution">
    <text evidence="9">The sequence shown here is derived from an EMBL/GenBank/DDBJ whole genome shotgun (WGS) entry which is preliminary data.</text>
</comment>
<dbReference type="GO" id="GO:0005654">
    <property type="term" value="C:nucleoplasm"/>
    <property type="evidence" value="ECO:0007669"/>
    <property type="project" value="UniProtKB-ARBA"/>
</dbReference>
<evidence type="ECO:0000256" key="6">
    <source>
        <dbReference type="ARBA" id="ARBA00038256"/>
    </source>
</evidence>
<dbReference type="Gene3D" id="1.20.5.1500">
    <property type="match status" value="1"/>
</dbReference>
<dbReference type="EMBL" id="JBHFQA010000005">
    <property type="protein sequence ID" value="KAL2099010.1"/>
    <property type="molecule type" value="Genomic_DNA"/>
</dbReference>
<dbReference type="FunFam" id="1.20.5.1500:FF:000002">
    <property type="entry name" value="breast cancer metastasis-suppressor 1-like protein-A"/>
    <property type="match status" value="1"/>
</dbReference>
<evidence type="ECO:0000256" key="4">
    <source>
        <dbReference type="ARBA" id="ARBA00023163"/>
    </source>
</evidence>
<protein>
    <recommendedName>
        <fullName evidence="11">Breast cancer metastasis-suppressor 1-like protein</fullName>
    </recommendedName>
</protein>
<comment type="similarity">
    <text evidence="6">Belongs to the BRMS1 family.</text>
</comment>
<keyword evidence="5" id="KW-0539">Nucleus</keyword>
<dbReference type="SMART" id="SM01401">
    <property type="entry name" value="Sds3"/>
    <property type="match status" value="1"/>
</dbReference>
<name>A0ABD1KIG4_9TELE</name>
<keyword evidence="4" id="KW-0804">Transcription</keyword>
<evidence type="ECO:0000256" key="5">
    <source>
        <dbReference type="ARBA" id="ARBA00023242"/>
    </source>
</evidence>
<evidence type="ECO:0000256" key="3">
    <source>
        <dbReference type="ARBA" id="ARBA00023015"/>
    </source>
</evidence>
<evidence type="ECO:0000256" key="1">
    <source>
        <dbReference type="ARBA" id="ARBA00004123"/>
    </source>
</evidence>
<keyword evidence="7" id="KW-0175">Coiled coil</keyword>
<sequence length="437" mass="49799">MGGLGGGVKGGHRGGLDVATSVCHSYCQQSGIWGLVGVGGVGGEWGQEGLERLSLWISVTFRPRSSPRPLCPFVPLSPPPTTTSTSSQKFGSFVIGPLAFSLRKQQRAKMPVHSREKKENNHEEMEVDYPEQEGSSSDEEDSETSSVSEDGDSSEMDDEDCERRRMECIDEMTNLEKQFTDLKDQLYKERLSQVDAKLQEVLSGKASEYLEPLAALQENMQIRIKVAGIYRELCLDSVKNKYECETQAAYQHWESEKLLLLDTVQSELEEKIRRLEEDRHSIDITSELWNDELQSRRSKRRDPFSPDKKRKPVVVSGPYIVYMLQDLDILEDWTAIRKAVATLGPHKVRPDVVPLVKPEKHPQQHHTARSEDGRLYYDGEWYCRGQSICIDKKDEYPTSAIITTINHDEVWFKRLDGSKSKLYISQLQKGRYTIKHS</sequence>
<comment type="subcellular location">
    <subcellularLocation>
        <location evidence="1">Nucleus</location>
    </subcellularLocation>
</comment>
<reference evidence="9 10" key="1">
    <citation type="submission" date="2024-09" db="EMBL/GenBank/DDBJ databases">
        <title>A chromosome-level genome assembly of Gray's grenadier anchovy, Coilia grayii.</title>
        <authorList>
            <person name="Fu Z."/>
        </authorList>
    </citation>
    <scope>NUCLEOTIDE SEQUENCE [LARGE SCALE GENOMIC DNA]</scope>
    <source>
        <strain evidence="9">G4</strain>
        <tissue evidence="9">Muscle</tissue>
    </source>
</reference>
<gene>
    <name evidence="9" type="ORF">ACEWY4_005490</name>
</gene>
<feature type="coiled-coil region" evidence="7">
    <location>
        <begin position="258"/>
        <end position="285"/>
    </location>
</feature>
<evidence type="ECO:0000313" key="9">
    <source>
        <dbReference type="EMBL" id="KAL2099010.1"/>
    </source>
</evidence>
<evidence type="ECO:0000256" key="2">
    <source>
        <dbReference type="ARBA" id="ARBA00022491"/>
    </source>
</evidence>
<dbReference type="InterPro" id="IPR013907">
    <property type="entry name" value="Sds3"/>
</dbReference>
<evidence type="ECO:0000313" key="10">
    <source>
        <dbReference type="Proteomes" id="UP001591681"/>
    </source>
</evidence>
<dbReference type="Pfam" id="PF08598">
    <property type="entry name" value="Sds3"/>
    <property type="match status" value="1"/>
</dbReference>
<keyword evidence="3" id="KW-0805">Transcription regulation</keyword>